<keyword evidence="2" id="KW-1185">Reference proteome</keyword>
<dbReference type="AlphaFoldDB" id="A0A1B9E939"/>
<gene>
    <name evidence="1" type="ORF">LPBF_02020</name>
</gene>
<dbReference type="EMBL" id="LVEP01000005">
    <property type="protein sequence ID" value="OCB78456.1"/>
    <property type="molecule type" value="Genomic_DNA"/>
</dbReference>
<dbReference type="RefSeq" id="WP_066331836.1">
    <property type="nucleotide sequence ID" value="NZ_CP017688.1"/>
</dbReference>
<evidence type="ECO:0000313" key="2">
    <source>
        <dbReference type="Proteomes" id="UP000093510"/>
    </source>
</evidence>
<proteinExistence type="predicted"/>
<dbReference type="OrthoDB" id="1450551at2"/>
<sequence length="98" mass="10681">MKTEIITNCLDLLAGFELVAPTEQMGVFLSIIDTLGSYTKPTKKRDTTPIVTQKLNAYLFVSNVRNACKLGVTGAITPKQAHETALSNLENALTELLK</sequence>
<reference evidence="1 2" key="1">
    <citation type="submission" date="2016-03" db="EMBL/GenBank/DDBJ databases">
        <authorList>
            <person name="Ploux O."/>
        </authorList>
    </citation>
    <scope>NUCLEOTIDE SEQUENCE [LARGE SCALE GENOMIC DNA]</scope>
    <source>
        <strain evidence="1 2">LPB0076</strain>
    </source>
</reference>
<dbReference type="STRING" id="1763534.GCA_001831475_00461"/>
<accession>A0A1B9E939</accession>
<comment type="caution">
    <text evidence="1">The sequence shown here is derived from an EMBL/GenBank/DDBJ whole genome shotgun (WGS) entry which is preliminary data.</text>
</comment>
<protein>
    <submittedName>
        <fullName evidence="1">Uncharacterized protein</fullName>
    </submittedName>
</protein>
<evidence type="ECO:0000313" key="1">
    <source>
        <dbReference type="EMBL" id="OCB78456.1"/>
    </source>
</evidence>
<name>A0A1B9E939_9FLAO</name>
<dbReference type="Proteomes" id="UP000093510">
    <property type="component" value="Unassembled WGS sequence"/>
</dbReference>
<organism evidence="1 2">
    <name type="scientific">Flavobacterium crassostreae</name>
    <dbReference type="NCBI Taxonomy" id="1763534"/>
    <lineage>
        <taxon>Bacteria</taxon>
        <taxon>Pseudomonadati</taxon>
        <taxon>Bacteroidota</taxon>
        <taxon>Flavobacteriia</taxon>
        <taxon>Flavobacteriales</taxon>
        <taxon>Flavobacteriaceae</taxon>
        <taxon>Flavobacterium</taxon>
    </lineage>
</organism>